<organism evidence="3 4">
    <name type="scientific">Microterricola gilva</name>
    <dbReference type="NCBI Taxonomy" id="393267"/>
    <lineage>
        <taxon>Bacteria</taxon>
        <taxon>Bacillati</taxon>
        <taxon>Actinomycetota</taxon>
        <taxon>Actinomycetes</taxon>
        <taxon>Micrococcales</taxon>
        <taxon>Microbacteriaceae</taxon>
        <taxon>Microterricola</taxon>
    </lineage>
</organism>
<dbReference type="AlphaFoldDB" id="A0A4Q8AM47"/>
<gene>
    <name evidence="3" type="ORF">EV379_1892</name>
</gene>
<dbReference type="NCBIfam" id="TIGR00026">
    <property type="entry name" value="hi_GC_TIGR00026"/>
    <property type="match status" value="1"/>
</dbReference>
<name>A0A4Q8AM47_9MICO</name>
<dbReference type="Proteomes" id="UP000291483">
    <property type="component" value="Unassembled WGS sequence"/>
</dbReference>
<dbReference type="OrthoDB" id="8225825at2"/>
<dbReference type="PANTHER" id="PTHR39428:SF1">
    <property type="entry name" value="F420H(2)-DEPENDENT QUINONE REDUCTASE RV1261C"/>
    <property type="match status" value="1"/>
</dbReference>
<comment type="catalytic activity">
    <reaction evidence="2">
        <text>oxidized coenzyme F420-(gamma-L-Glu)(n) + a quinol + H(+) = reduced coenzyme F420-(gamma-L-Glu)(n) + a quinone</text>
        <dbReference type="Rhea" id="RHEA:39663"/>
        <dbReference type="Rhea" id="RHEA-COMP:12939"/>
        <dbReference type="Rhea" id="RHEA-COMP:14378"/>
        <dbReference type="ChEBI" id="CHEBI:15378"/>
        <dbReference type="ChEBI" id="CHEBI:24646"/>
        <dbReference type="ChEBI" id="CHEBI:132124"/>
        <dbReference type="ChEBI" id="CHEBI:133980"/>
        <dbReference type="ChEBI" id="CHEBI:139511"/>
    </reaction>
</comment>
<evidence type="ECO:0000256" key="2">
    <source>
        <dbReference type="ARBA" id="ARBA00049106"/>
    </source>
</evidence>
<evidence type="ECO:0000313" key="3">
    <source>
        <dbReference type="EMBL" id="RZU65558.1"/>
    </source>
</evidence>
<dbReference type="EMBL" id="SHLC01000001">
    <property type="protein sequence ID" value="RZU65558.1"/>
    <property type="molecule type" value="Genomic_DNA"/>
</dbReference>
<dbReference type="GO" id="GO:0016491">
    <property type="term" value="F:oxidoreductase activity"/>
    <property type="evidence" value="ECO:0007669"/>
    <property type="project" value="InterPro"/>
</dbReference>
<dbReference type="InterPro" id="IPR004378">
    <property type="entry name" value="F420H2_quin_Rdtase"/>
</dbReference>
<dbReference type="PANTHER" id="PTHR39428">
    <property type="entry name" value="F420H(2)-DEPENDENT QUINONE REDUCTASE RV1261C"/>
    <property type="match status" value="1"/>
</dbReference>
<evidence type="ECO:0000256" key="1">
    <source>
        <dbReference type="ARBA" id="ARBA00008710"/>
    </source>
</evidence>
<dbReference type="InterPro" id="IPR012349">
    <property type="entry name" value="Split_barrel_FMN-bd"/>
</dbReference>
<dbReference type="RefSeq" id="WP_130505897.1">
    <property type="nucleotide sequence ID" value="NZ_SHLC01000001.1"/>
</dbReference>
<dbReference type="Gene3D" id="2.30.110.10">
    <property type="entry name" value="Electron Transport, Fmn-binding Protein, Chain A"/>
    <property type="match status" value="1"/>
</dbReference>
<reference evidence="3 4" key="1">
    <citation type="submission" date="2019-02" db="EMBL/GenBank/DDBJ databases">
        <title>Sequencing the genomes of 1000 actinobacteria strains.</title>
        <authorList>
            <person name="Klenk H.-P."/>
        </authorList>
    </citation>
    <scope>NUCLEOTIDE SEQUENCE [LARGE SCALE GENOMIC DNA]</scope>
    <source>
        <strain evidence="3 4">DSM 18319</strain>
    </source>
</reference>
<evidence type="ECO:0000313" key="4">
    <source>
        <dbReference type="Proteomes" id="UP000291483"/>
    </source>
</evidence>
<dbReference type="Pfam" id="PF04075">
    <property type="entry name" value="F420H2_quin_red"/>
    <property type="match status" value="1"/>
</dbReference>
<protein>
    <submittedName>
        <fullName evidence="3">Deazaflavin-dependent oxidoreductase (Nitroreductase family)</fullName>
    </submittedName>
</protein>
<keyword evidence="4" id="KW-1185">Reference proteome</keyword>
<comment type="similarity">
    <text evidence="1">Belongs to the F420H(2)-dependent quinone reductase family.</text>
</comment>
<comment type="caution">
    <text evidence="3">The sequence shown here is derived from an EMBL/GenBank/DDBJ whole genome shotgun (WGS) entry which is preliminary data.</text>
</comment>
<sequence length="167" mass="18490">MDAVVTAVRSLVAPLTRTRLFRWAAPTVLPVLERLLTRLSGGRAQLSGLLVPSLVLHSVGARSGVERATELMYTPDGHGNAIIAGTSFARDRHPAWSYNLIAHPDAAISVRGRRRSVRAELLDAAEHDAAWQLIEAQWPGYRGYERESGRIVRLFRLRLQPGEPPQN</sequence>
<accession>A0A4Q8AM47</accession>
<proteinExistence type="inferred from homology"/>